<protein>
    <recommendedName>
        <fullName evidence="3">AcrB/AcrD/AcrF family protein</fullName>
    </recommendedName>
</protein>
<dbReference type="InterPro" id="IPR001036">
    <property type="entry name" value="Acrflvin-R"/>
</dbReference>
<sequence length="255" mass="27572">MLMVMVNLSEGSTTPQTEQVVAQVEDYLLTEESATVDSTFATLGFGFGGSGQNTAMIFVKLKDFDDREDDELAASAVATRATTHFSGLRAGQVMFRQPLAIPGLGNTSGFSMELVDYGNTGRDALIAAAEEIEALANQDGRLQNVDVSGVESEGVLKLIIDQQKAESFGVSVSEVNSILSTIFAGSSVNDFDMNGSLRPVIVMADAVYRMQPEGIEGWYLCHRNHRQLRNERSQKRAEISEKSDCILGAAMKSGR</sequence>
<dbReference type="Pfam" id="PF00873">
    <property type="entry name" value="ACR_tran"/>
    <property type="match status" value="1"/>
</dbReference>
<dbReference type="Gene3D" id="3.30.70.1430">
    <property type="entry name" value="Multidrug efflux transporter AcrB pore domain"/>
    <property type="match status" value="1"/>
</dbReference>
<dbReference type="Proteomes" id="UP000217935">
    <property type="component" value="Chromosome"/>
</dbReference>
<dbReference type="AlphaFoldDB" id="A0A291GD84"/>
<name>A0A291GD84_9RHOB</name>
<gene>
    <name evidence="1" type="ORF">CEW89_11555</name>
</gene>
<dbReference type="STRING" id="1758178.GCA_001550095_02576"/>
<evidence type="ECO:0008006" key="3">
    <source>
        <dbReference type="Google" id="ProtNLM"/>
    </source>
</evidence>
<accession>A0A291GD84</accession>
<dbReference type="PANTHER" id="PTHR32063:SF13">
    <property type="entry name" value="MULTIDRUG EFFLUX PUMP SUBUNIT ACRB-RELATED"/>
    <property type="match status" value="1"/>
</dbReference>
<organism evidence="1 2">
    <name type="scientific">Celeribacter ethanolicus</name>
    <dbReference type="NCBI Taxonomy" id="1758178"/>
    <lineage>
        <taxon>Bacteria</taxon>
        <taxon>Pseudomonadati</taxon>
        <taxon>Pseudomonadota</taxon>
        <taxon>Alphaproteobacteria</taxon>
        <taxon>Rhodobacterales</taxon>
        <taxon>Roseobacteraceae</taxon>
        <taxon>Celeribacter</taxon>
    </lineage>
</organism>
<dbReference type="Gene3D" id="3.30.70.1440">
    <property type="entry name" value="Multidrug efflux transporter AcrB pore domain"/>
    <property type="match status" value="1"/>
</dbReference>
<evidence type="ECO:0000313" key="1">
    <source>
        <dbReference type="EMBL" id="ATG48151.1"/>
    </source>
</evidence>
<keyword evidence="2" id="KW-1185">Reference proteome</keyword>
<reference evidence="1 2" key="1">
    <citation type="submission" date="2017-06" db="EMBL/GenBank/DDBJ databases">
        <title>Celeribacter sp. TSPH2 complete genome sequence.</title>
        <authorList>
            <person name="Woo J.-H."/>
            <person name="Kim H.-S."/>
        </authorList>
    </citation>
    <scope>NUCLEOTIDE SEQUENCE [LARGE SCALE GENOMIC DNA]</scope>
    <source>
        <strain evidence="1 2">TSPH2</strain>
    </source>
</reference>
<dbReference type="KEGG" id="ceh:CEW89_11555"/>
<dbReference type="SUPFAM" id="SSF82714">
    <property type="entry name" value="Multidrug efflux transporter AcrB TolC docking domain, DN and DC subdomains"/>
    <property type="match status" value="1"/>
</dbReference>
<dbReference type="EMBL" id="CP022196">
    <property type="protein sequence ID" value="ATG48151.1"/>
    <property type="molecule type" value="Genomic_DNA"/>
</dbReference>
<dbReference type="GO" id="GO:0042910">
    <property type="term" value="F:xenobiotic transmembrane transporter activity"/>
    <property type="evidence" value="ECO:0007669"/>
    <property type="project" value="TreeGrafter"/>
</dbReference>
<dbReference type="GO" id="GO:0005886">
    <property type="term" value="C:plasma membrane"/>
    <property type="evidence" value="ECO:0007669"/>
    <property type="project" value="TreeGrafter"/>
</dbReference>
<dbReference type="SUPFAM" id="SSF82693">
    <property type="entry name" value="Multidrug efflux transporter AcrB pore domain, PN1, PN2, PC1 and PC2 subdomains"/>
    <property type="match status" value="2"/>
</dbReference>
<proteinExistence type="predicted"/>
<dbReference type="InterPro" id="IPR027463">
    <property type="entry name" value="AcrB_DN_DC_subdom"/>
</dbReference>
<evidence type="ECO:0000313" key="2">
    <source>
        <dbReference type="Proteomes" id="UP000217935"/>
    </source>
</evidence>
<dbReference type="PANTHER" id="PTHR32063">
    <property type="match status" value="1"/>
</dbReference>